<dbReference type="AlphaFoldDB" id="A0A1E5TAZ0"/>
<sequence>MFLKVTFSDIKYNFVFSQIINKLDKSKFKKLVNILIKDFFWMLLRFLKKQPPPNQYIQGVIF</sequence>
<comment type="caution">
    <text evidence="1">The sequence shown here is derived from an EMBL/GenBank/DDBJ whole genome shotgun (WGS) entry which is preliminary data.</text>
</comment>
<reference evidence="1 2" key="1">
    <citation type="submission" date="2016-05" db="EMBL/GenBank/DDBJ databases">
        <title>Draft Genome Sequence of Algibacter sp. Strain SK-16 Isolated from the Surface Water of Aburatsubo Inlet.</title>
        <authorList>
            <person name="Wong S.-K."/>
            <person name="Yoshizawa S."/>
            <person name="Nakajima Y."/>
            <person name="Ogura Y."/>
            <person name="Tetsuya H."/>
            <person name="Hamasaki K."/>
        </authorList>
    </citation>
    <scope>NUCLEOTIDE SEQUENCE [LARGE SCALE GENOMIC DNA]</scope>
    <source>
        <strain evidence="1 2">SK-16</strain>
    </source>
</reference>
<dbReference type="STRING" id="1849968.A8C32_03425"/>
<proteinExistence type="predicted"/>
<keyword evidence="2" id="KW-1185">Reference proteome</keyword>
<gene>
    <name evidence="1" type="ORF">A8C32_03425</name>
</gene>
<dbReference type="Proteomes" id="UP000095713">
    <property type="component" value="Unassembled WGS sequence"/>
</dbReference>
<evidence type="ECO:0000313" key="2">
    <source>
        <dbReference type="Proteomes" id="UP000095713"/>
    </source>
</evidence>
<protein>
    <submittedName>
        <fullName evidence="1">Uncharacterized protein</fullName>
    </submittedName>
</protein>
<name>A0A1E5TAZ0_9FLAO</name>
<evidence type="ECO:0000313" key="1">
    <source>
        <dbReference type="EMBL" id="OEK08516.1"/>
    </source>
</evidence>
<dbReference type="EMBL" id="MDJD01000034">
    <property type="protein sequence ID" value="OEK08516.1"/>
    <property type="molecule type" value="Genomic_DNA"/>
</dbReference>
<accession>A0A1E5TAZ0</accession>
<organism evidence="1 2">
    <name type="scientific">Flavivirga aquatica</name>
    <dbReference type="NCBI Taxonomy" id="1849968"/>
    <lineage>
        <taxon>Bacteria</taxon>
        <taxon>Pseudomonadati</taxon>
        <taxon>Bacteroidota</taxon>
        <taxon>Flavobacteriia</taxon>
        <taxon>Flavobacteriales</taxon>
        <taxon>Flavobacteriaceae</taxon>
        <taxon>Flavivirga</taxon>
    </lineage>
</organism>